<protein>
    <submittedName>
        <fullName evidence="1">Uncharacterized protein</fullName>
    </submittedName>
</protein>
<dbReference type="EMBL" id="LC377538">
    <property type="protein sequence ID" value="BBD49665.1"/>
    <property type="molecule type" value="Genomic_DNA"/>
</dbReference>
<organism evidence="1">
    <name type="scientific">Staphylococcus aureus</name>
    <dbReference type="NCBI Taxonomy" id="1280"/>
    <lineage>
        <taxon>Bacteria</taxon>
        <taxon>Bacillati</taxon>
        <taxon>Bacillota</taxon>
        <taxon>Bacilli</taxon>
        <taxon>Bacillales</taxon>
        <taxon>Staphylococcaceae</taxon>
        <taxon>Staphylococcus</taxon>
    </lineage>
</organism>
<sequence>MSSYMLYKNGDLYKISSSNDVNNYKQFYELLECELIEVHTLSSNIKMVIDEEARLYNFDTVNLIYNKENGLYFEFFSPVLFVKVEDYKFCPLNTKDLKYIKENIYLDMIKKETYYALKNKI</sequence>
<name>A0A6F8NYG7_STAAU</name>
<geneLocation type="plasmid" evidence="1">
    <name>pNTUH_3874</name>
</geneLocation>
<keyword evidence="1" id="KW-0614">Plasmid</keyword>
<accession>A0A6F8NYG7</accession>
<dbReference type="AlphaFoldDB" id="A0A6F8NYG7"/>
<evidence type="ECO:0000313" key="1">
    <source>
        <dbReference type="EMBL" id="BBD49665.1"/>
    </source>
</evidence>
<proteinExistence type="predicted"/>
<reference evidence="1" key="1">
    <citation type="submission" date="2018-03" db="EMBL/GenBank/DDBJ databases">
        <title>Tn1546-ermB-carrying plasmid.</title>
        <authorList>
            <person name="Wan TW."/>
        </authorList>
    </citation>
    <scope>NUCLEOTIDE SEQUENCE</scope>
    <source>
        <strain evidence="1">NTUH_3874</strain>
        <plasmid evidence="1">pNTUH_3874</plasmid>
    </source>
</reference>